<accession>A0ABR3A405</accession>
<protein>
    <recommendedName>
        <fullName evidence="12">chitin deacetylase</fullName>
        <ecNumber evidence="12">3.5.1.41</ecNumber>
    </recommendedName>
</protein>
<name>A0ABR3A405_9AGAR</name>
<dbReference type="InterPro" id="IPR050248">
    <property type="entry name" value="Polysacc_deacetylase_ArnD"/>
</dbReference>
<keyword evidence="10" id="KW-0961">Cell wall biogenesis/degradation</keyword>
<evidence type="ECO:0000256" key="8">
    <source>
        <dbReference type="ARBA" id="ARBA00023285"/>
    </source>
</evidence>
<keyword evidence="17" id="KW-1185">Reference proteome</keyword>
<keyword evidence="9" id="KW-0449">Lipoprotein</keyword>
<evidence type="ECO:0000256" key="10">
    <source>
        <dbReference type="ARBA" id="ARBA00023316"/>
    </source>
</evidence>
<evidence type="ECO:0000256" key="3">
    <source>
        <dbReference type="ARBA" id="ARBA00022475"/>
    </source>
</evidence>
<keyword evidence="5" id="KW-0146">Chitin degradation</keyword>
<evidence type="ECO:0000259" key="15">
    <source>
        <dbReference type="PROSITE" id="PS51677"/>
    </source>
</evidence>
<comment type="subcellular location">
    <subcellularLocation>
        <location evidence="2">Cell membrane</location>
        <topology evidence="2">Lipid-anchor</topology>
        <topology evidence="2">GPI-anchor</topology>
    </subcellularLocation>
</comment>
<comment type="catalytic activity">
    <reaction evidence="13">
        <text>[(1-&gt;4)-N-acetyl-beta-D-glucosaminyl](n) + n H2O = chitosan + n acetate</text>
        <dbReference type="Rhea" id="RHEA:10464"/>
        <dbReference type="Rhea" id="RHEA-COMP:9593"/>
        <dbReference type="Rhea" id="RHEA-COMP:9597"/>
        <dbReference type="ChEBI" id="CHEBI:15377"/>
        <dbReference type="ChEBI" id="CHEBI:17029"/>
        <dbReference type="ChEBI" id="CHEBI:30089"/>
        <dbReference type="ChEBI" id="CHEBI:57704"/>
        <dbReference type="EC" id="3.5.1.41"/>
    </reaction>
    <physiologicalReaction direction="left-to-right" evidence="13">
        <dbReference type="Rhea" id="RHEA:10465"/>
    </physiologicalReaction>
</comment>
<keyword evidence="7" id="KW-0119">Carbohydrate metabolism</keyword>
<comment type="caution">
    <text evidence="16">The sequence shown here is derived from an EMBL/GenBank/DDBJ whole genome shotgun (WGS) entry which is preliminary data.</text>
</comment>
<keyword evidence="4" id="KW-0325">Glycoprotein</keyword>
<evidence type="ECO:0000256" key="7">
    <source>
        <dbReference type="ARBA" id="ARBA00023277"/>
    </source>
</evidence>
<evidence type="ECO:0000313" key="17">
    <source>
        <dbReference type="Proteomes" id="UP001437256"/>
    </source>
</evidence>
<dbReference type="PANTHER" id="PTHR10587:SF98">
    <property type="entry name" value="CHITIN DEACETYLASE"/>
    <property type="match status" value="1"/>
</dbReference>
<feature type="domain" description="NodB homology" evidence="15">
    <location>
        <begin position="139"/>
        <end position="355"/>
    </location>
</feature>
<dbReference type="EMBL" id="JBBXMP010000020">
    <property type="protein sequence ID" value="KAL0068104.1"/>
    <property type="molecule type" value="Genomic_DNA"/>
</dbReference>
<evidence type="ECO:0000256" key="5">
    <source>
        <dbReference type="ARBA" id="ARBA00023024"/>
    </source>
</evidence>
<evidence type="ECO:0000256" key="4">
    <source>
        <dbReference type="ARBA" id="ARBA00022622"/>
    </source>
</evidence>
<evidence type="ECO:0000256" key="9">
    <source>
        <dbReference type="ARBA" id="ARBA00023288"/>
    </source>
</evidence>
<dbReference type="PROSITE" id="PS51677">
    <property type="entry name" value="NODB"/>
    <property type="match status" value="1"/>
</dbReference>
<evidence type="ECO:0000256" key="14">
    <source>
        <dbReference type="SAM" id="SignalP"/>
    </source>
</evidence>
<dbReference type="EC" id="3.5.1.41" evidence="12"/>
<evidence type="ECO:0000256" key="12">
    <source>
        <dbReference type="ARBA" id="ARBA00024056"/>
    </source>
</evidence>
<evidence type="ECO:0000256" key="6">
    <source>
        <dbReference type="ARBA" id="ARBA00023136"/>
    </source>
</evidence>
<proteinExistence type="predicted"/>
<keyword evidence="14" id="KW-0732">Signal</keyword>
<feature type="chain" id="PRO_5046345377" description="chitin deacetylase" evidence="14">
    <location>
        <begin position="21"/>
        <end position="416"/>
    </location>
</feature>
<gene>
    <name evidence="16" type="ORF">AAF712_004764</name>
</gene>
<keyword evidence="11" id="KW-0624">Polysaccharide degradation</keyword>
<keyword evidence="4" id="KW-0336">GPI-anchor</keyword>
<reference evidence="16 17" key="1">
    <citation type="submission" date="2024-05" db="EMBL/GenBank/DDBJ databases">
        <title>A draft genome resource for the thread blight pathogen Marasmius tenuissimus strain MS-2.</title>
        <authorList>
            <person name="Yulfo-Soto G.E."/>
            <person name="Baruah I.K."/>
            <person name="Amoako-Attah I."/>
            <person name="Bukari Y."/>
            <person name="Meinhardt L.W."/>
            <person name="Bailey B.A."/>
            <person name="Cohen S.P."/>
        </authorList>
    </citation>
    <scope>NUCLEOTIDE SEQUENCE [LARGE SCALE GENOMIC DNA]</scope>
    <source>
        <strain evidence="16 17">MS-2</strain>
    </source>
</reference>
<evidence type="ECO:0000313" key="16">
    <source>
        <dbReference type="EMBL" id="KAL0068104.1"/>
    </source>
</evidence>
<dbReference type="Proteomes" id="UP001437256">
    <property type="component" value="Unassembled WGS sequence"/>
</dbReference>
<dbReference type="InterPro" id="IPR011330">
    <property type="entry name" value="Glyco_hydro/deAcase_b/a-brl"/>
</dbReference>
<evidence type="ECO:0000256" key="13">
    <source>
        <dbReference type="ARBA" id="ARBA00048494"/>
    </source>
</evidence>
<dbReference type="Pfam" id="PF01522">
    <property type="entry name" value="Polysacc_deac_1"/>
    <property type="match status" value="1"/>
</dbReference>
<comment type="cofactor">
    <cofactor evidence="1">
        <name>Co(2+)</name>
        <dbReference type="ChEBI" id="CHEBI:48828"/>
    </cofactor>
</comment>
<dbReference type="InterPro" id="IPR002509">
    <property type="entry name" value="NODB_dom"/>
</dbReference>
<evidence type="ECO:0000256" key="11">
    <source>
        <dbReference type="ARBA" id="ARBA00023326"/>
    </source>
</evidence>
<evidence type="ECO:0000256" key="1">
    <source>
        <dbReference type="ARBA" id="ARBA00001941"/>
    </source>
</evidence>
<feature type="signal peptide" evidence="14">
    <location>
        <begin position="1"/>
        <end position="20"/>
    </location>
</feature>
<dbReference type="PANTHER" id="PTHR10587">
    <property type="entry name" value="GLYCOSYL TRANSFERASE-RELATED"/>
    <property type="match status" value="1"/>
</dbReference>
<dbReference type="Gene3D" id="3.20.20.370">
    <property type="entry name" value="Glycoside hydrolase/deacetylase"/>
    <property type="match status" value="1"/>
</dbReference>
<dbReference type="SUPFAM" id="SSF88713">
    <property type="entry name" value="Glycoside hydrolase/deacetylase"/>
    <property type="match status" value="1"/>
</dbReference>
<evidence type="ECO:0000256" key="2">
    <source>
        <dbReference type="ARBA" id="ARBA00004609"/>
    </source>
</evidence>
<keyword evidence="3" id="KW-1003">Cell membrane</keyword>
<keyword evidence="6" id="KW-0472">Membrane</keyword>
<keyword evidence="8" id="KW-0170">Cobalt</keyword>
<organism evidence="16 17">
    <name type="scientific">Marasmius tenuissimus</name>
    <dbReference type="NCBI Taxonomy" id="585030"/>
    <lineage>
        <taxon>Eukaryota</taxon>
        <taxon>Fungi</taxon>
        <taxon>Dikarya</taxon>
        <taxon>Basidiomycota</taxon>
        <taxon>Agaricomycotina</taxon>
        <taxon>Agaricomycetes</taxon>
        <taxon>Agaricomycetidae</taxon>
        <taxon>Agaricales</taxon>
        <taxon>Marasmiineae</taxon>
        <taxon>Marasmiaceae</taxon>
        <taxon>Marasmius</taxon>
    </lineage>
</organism>
<sequence>MLAAALLSFLLLSLPLSVVGGPFKAHRTNVKDNSLIMDPHEQCGYYYNPRAYRGLWNFPPTWKPAMLLANDTAGHAKWDEIKGKVPTNITVKKLVDNSFEQTLANYPADDPDCWWTSHSCIHPKIPGIPDDIATTPPPLSTGYGFDDGPNCSNNAFYEYLLKNNQKATMFFVGSNVMLWPLEAQRALYDGHEICVHTWSHHQMTSLSSESAFAELWYSEFSVKFLVTRAHYDPISPAMQAIKHIVGVTPTCWRPPFGDTDDRIRAIAHGLGLRNILWRYDTFDWQFGPTSDTTVADIDANYQAFVDAAKNGTFDREGGIILTHESSNFTMGESMKFYPAMKAAFKHIVPVGVAMNWTHPYVEQDVIQPSFAEYIAGNTTKPLPAALLKRFTGHGERVNLDLPVALISGMILLGFMM</sequence>